<dbReference type="AlphaFoldDB" id="A0AA51X5Q3"/>
<evidence type="ECO:0000313" key="2">
    <source>
        <dbReference type="Proteomes" id="UP001239782"/>
    </source>
</evidence>
<dbReference type="Pfam" id="PF11279">
    <property type="entry name" value="DUF3080"/>
    <property type="match status" value="1"/>
</dbReference>
<dbReference type="RefSeq" id="WP_309201537.1">
    <property type="nucleotide sequence ID" value="NZ_CP133548.1"/>
</dbReference>
<protein>
    <submittedName>
        <fullName evidence="1">DUF3080 family protein</fullName>
    </submittedName>
</protein>
<dbReference type="Proteomes" id="UP001239782">
    <property type="component" value="Chromosome"/>
</dbReference>
<proteinExistence type="predicted"/>
<gene>
    <name evidence="1" type="ORF">Q9312_14310</name>
</gene>
<evidence type="ECO:0000313" key="1">
    <source>
        <dbReference type="EMBL" id="WMS86392.1"/>
    </source>
</evidence>
<name>A0AA51X5Q3_9GAMM</name>
<accession>A0AA51X5Q3</accession>
<organism evidence="1 2">
    <name type="scientific">Pleionea litopenaei</name>
    <dbReference type="NCBI Taxonomy" id="3070815"/>
    <lineage>
        <taxon>Bacteria</taxon>
        <taxon>Pseudomonadati</taxon>
        <taxon>Pseudomonadota</taxon>
        <taxon>Gammaproteobacteria</taxon>
        <taxon>Oceanospirillales</taxon>
        <taxon>Pleioneaceae</taxon>
        <taxon>Pleionea</taxon>
    </lineage>
</organism>
<dbReference type="KEGG" id="plei:Q9312_14310"/>
<reference evidence="1 2" key="1">
    <citation type="submission" date="2023-08" db="EMBL/GenBank/DDBJ databases">
        <title>Pleionea litopenaei sp. nov., isolated from stomach of juvenile Litopenaeus vannamei.</title>
        <authorList>
            <person name="Rho A.M."/>
            <person name="Hwang C.Y."/>
        </authorList>
    </citation>
    <scope>NUCLEOTIDE SEQUENCE [LARGE SCALE GENOMIC DNA]</scope>
    <source>
        <strain evidence="1 2">HL-JVS1</strain>
    </source>
</reference>
<keyword evidence="2" id="KW-1185">Reference proteome</keyword>
<sequence>MIICLLVTFFMVGCDSYLPLQASLSDYQQRIYRLANIEPDTPIEAKAFLFPPKSQLQIEETRVSANWSDFFSSVDCPELQQLISERNSATGKRMEAMTRLLYEFQLLRLWQYQCQMDSQEFSEDWLQAFNDKQNQLPKVIWNTTWASDYWQKAFSNSTLGARNDPVSSQQTLAAMAQIRQQVASVEGFESHQVVLSFKHIEDNKGALGELLREMQFAESFFQKTNQILQEKLPLVCEYQKNSLTAQHLANVLNKYFVKHSQSLLNQHLHQLKALEKEALQWQILLPQQWSNLSSVSDLTSKPLLSQRVTEGVRQHVKIWSDFSTQCNVNLTP</sequence>
<dbReference type="InterPro" id="IPR021431">
    <property type="entry name" value="DUF3080"/>
</dbReference>
<dbReference type="EMBL" id="CP133548">
    <property type="protein sequence ID" value="WMS86392.1"/>
    <property type="molecule type" value="Genomic_DNA"/>
</dbReference>